<feature type="transmembrane region" description="Helical" evidence="1">
    <location>
        <begin position="37"/>
        <end position="56"/>
    </location>
</feature>
<comment type="caution">
    <text evidence="2">The sequence shown here is derived from an EMBL/GenBank/DDBJ whole genome shotgun (WGS) entry which is preliminary data.</text>
</comment>
<feature type="transmembrane region" description="Helical" evidence="1">
    <location>
        <begin position="6"/>
        <end position="30"/>
    </location>
</feature>
<keyword evidence="3" id="KW-1185">Reference proteome</keyword>
<keyword evidence="1" id="KW-0812">Transmembrane</keyword>
<proteinExistence type="predicted"/>
<keyword evidence="1" id="KW-0472">Membrane</keyword>
<dbReference type="EMBL" id="RIAX01000014">
    <property type="protein sequence ID" value="RNF38438.1"/>
    <property type="molecule type" value="Genomic_DNA"/>
</dbReference>
<dbReference type="AlphaFoldDB" id="A0A3M8P429"/>
<evidence type="ECO:0000313" key="3">
    <source>
        <dbReference type="Proteomes" id="UP000275473"/>
    </source>
</evidence>
<dbReference type="Proteomes" id="UP000275473">
    <property type="component" value="Unassembled WGS sequence"/>
</dbReference>
<accession>A0A3M8P429</accession>
<protein>
    <submittedName>
        <fullName evidence="2">Uncharacterized protein</fullName>
    </submittedName>
</protein>
<name>A0A3M8P429_9BACL</name>
<keyword evidence="1" id="KW-1133">Transmembrane helix</keyword>
<feature type="transmembrane region" description="Helical" evidence="1">
    <location>
        <begin position="62"/>
        <end position="81"/>
    </location>
</feature>
<sequence>MDNNFLFYVLILVTPLTIITITMIIFTSLFMKNKKHAFVYLFFVLAAAVYQLIQLYNSVPTLGTAILVIYLLLFIITFYVIRHKRKQEALK</sequence>
<gene>
    <name evidence="2" type="ORF">EEX84_14550</name>
</gene>
<reference evidence="2 3" key="1">
    <citation type="journal article" date="2018" name="Int. J. Syst. Evol. Microbiol.">
        <title>Planococcus salinus sp. nov., a moderately halophilic bacterium isolated from a saline-alkali soil.</title>
        <authorList>
            <person name="Gan L."/>
        </authorList>
    </citation>
    <scope>NUCLEOTIDE SEQUENCE [LARGE SCALE GENOMIC DNA]</scope>
    <source>
        <strain evidence="2 3">LCB217</strain>
    </source>
</reference>
<organism evidence="2 3">
    <name type="scientific">Planococcus salinus</name>
    <dbReference type="NCBI Taxonomy" id="1848460"/>
    <lineage>
        <taxon>Bacteria</taxon>
        <taxon>Bacillati</taxon>
        <taxon>Bacillota</taxon>
        <taxon>Bacilli</taxon>
        <taxon>Bacillales</taxon>
        <taxon>Caryophanaceae</taxon>
        <taxon>Planococcus</taxon>
    </lineage>
</organism>
<evidence type="ECO:0000256" key="1">
    <source>
        <dbReference type="SAM" id="Phobius"/>
    </source>
</evidence>
<evidence type="ECO:0000313" key="2">
    <source>
        <dbReference type="EMBL" id="RNF38438.1"/>
    </source>
</evidence>